<organism evidence="2 3">
    <name type="scientific">Weissella minor</name>
    <dbReference type="NCBI Taxonomy" id="1620"/>
    <lineage>
        <taxon>Bacteria</taxon>
        <taxon>Bacillati</taxon>
        <taxon>Bacillota</taxon>
        <taxon>Bacilli</taxon>
        <taxon>Lactobacillales</taxon>
        <taxon>Lactobacillaceae</taxon>
        <taxon>Weissella</taxon>
    </lineage>
</organism>
<proteinExistence type="predicted"/>
<dbReference type="AlphaFoldDB" id="A0A0R2JJ22"/>
<dbReference type="SUPFAM" id="SSF47413">
    <property type="entry name" value="lambda repressor-like DNA-binding domains"/>
    <property type="match status" value="1"/>
</dbReference>
<evidence type="ECO:0000259" key="1">
    <source>
        <dbReference type="PROSITE" id="PS50943"/>
    </source>
</evidence>
<sequence>MLRAGFKQKELAEMLGTSQAQVSRAIKGATDPKSIELREKMTKILNMHEQEA</sequence>
<dbReference type="Proteomes" id="UP000051673">
    <property type="component" value="Unassembled WGS sequence"/>
</dbReference>
<dbReference type="PATRIC" id="fig|1620.3.peg.18"/>
<comment type="caution">
    <text evidence="2">The sequence shown here is derived from an EMBL/GenBank/DDBJ whole genome shotgun (WGS) entry which is preliminary data.</text>
</comment>
<protein>
    <recommendedName>
        <fullName evidence="1">HTH cro/C1-type domain-containing protein</fullName>
    </recommendedName>
</protein>
<dbReference type="Pfam" id="PF01381">
    <property type="entry name" value="HTH_3"/>
    <property type="match status" value="1"/>
</dbReference>
<dbReference type="GO" id="GO:0003677">
    <property type="term" value="F:DNA binding"/>
    <property type="evidence" value="ECO:0007669"/>
    <property type="project" value="InterPro"/>
</dbReference>
<dbReference type="PROSITE" id="PS50943">
    <property type="entry name" value="HTH_CROC1"/>
    <property type="match status" value="1"/>
</dbReference>
<evidence type="ECO:0000313" key="3">
    <source>
        <dbReference type="Proteomes" id="UP000051673"/>
    </source>
</evidence>
<dbReference type="InterPro" id="IPR010982">
    <property type="entry name" value="Lambda_DNA-bd_dom_sf"/>
</dbReference>
<dbReference type="STRING" id="1620.IV67_GL000018"/>
<gene>
    <name evidence="2" type="ORF">IV67_GL000018</name>
</gene>
<name>A0A0R2JJ22_9LACO</name>
<dbReference type="EMBL" id="JQCD01000022">
    <property type="protein sequence ID" value="KRN77233.1"/>
    <property type="molecule type" value="Genomic_DNA"/>
</dbReference>
<accession>A0A0R2JJ22</accession>
<keyword evidence="3" id="KW-1185">Reference proteome</keyword>
<evidence type="ECO:0000313" key="2">
    <source>
        <dbReference type="EMBL" id="KRN77233.1"/>
    </source>
</evidence>
<reference evidence="2 3" key="1">
    <citation type="journal article" date="2015" name="Genome Announc.">
        <title>Expanding the biotechnology potential of lactobacilli through comparative genomics of 213 strains and associated genera.</title>
        <authorList>
            <person name="Sun Z."/>
            <person name="Harris H.M."/>
            <person name="McCann A."/>
            <person name="Guo C."/>
            <person name="Argimon S."/>
            <person name="Zhang W."/>
            <person name="Yang X."/>
            <person name="Jeffery I.B."/>
            <person name="Cooney J.C."/>
            <person name="Kagawa T.F."/>
            <person name="Liu W."/>
            <person name="Song Y."/>
            <person name="Salvetti E."/>
            <person name="Wrobel A."/>
            <person name="Rasinkangas P."/>
            <person name="Parkhill J."/>
            <person name="Rea M.C."/>
            <person name="O'Sullivan O."/>
            <person name="Ritari J."/>
            <person name="Douillard F.P."/>
            <person name="Paul Ross R."/>
            <person name="Yang R."/>
            <person name="Briner A.E."/>
            <person name="Felis G.E."/>
            <person name="de Vos W.M."/>
            <person name="Barrangou R."/>
            <person name="Klaenhammer T.R."/>
            <person name="Caufield P.W."/>
            <person name="Cui Y."/>
            <person name="Zhang H."/>
            <person name="O'Toole P.W."/>
        </authorList>
    </citation>
    <scope>NUCLEOTIDE SEQUENCE [LARGE SCALE GENOMIC DNA]</scope>
    <source>
        <strain evidence="2 3">DSM 20014</strain>
    </source>
</reference>
<dbReference type="InterPro" id="IPR001387">
    <property type="entry name" value="Cro/C1-type_HTH"/>
</dbReference>
<dbReference type="Gene3D" id="1.10.260.40">
    <property type="entry name" value="lambda repressor-like DNA-binding domains"/>
    <property type="match status" value="1"/>
</dbReference>
<dbReference type="CDD" id="cd00093">
    <property type="entry name" value="HTH_XRE"/>
    <property type="match status" value="1"/>
</dbReference>
<feature type="domain" description="HTH cro/C1-type" evidence="1">
    <location>
        <begin position="3"/>
        <end position="52"/>
    </location>
</feature>